<evidence type="ECO:0000313" key="2">
    <source>
        <dbReference type="Proteomes" id="UP000001542"/>
    </source>
</evidence>
<keyword evidence="2" id="KW-1185">Reference proteome</keyword>
<dbReference type="RefSeq" id="XP_001582378.1">
    <property type="nucleotide sequence ID" value="XM_001582328.1"/>
</dbReference>
<dbReference type="VEuPathDB" id="TrichDB:TVAG_198300"/>
<dbReference type="KEGG" id="tva:5466919"/>
<organism evidence="1 2">
    <name type="scientific">Trichomonas vaginalis (strain ATCC PRA-98 / G3)</name>
    <dbReference type="NCBI Taxonomy" id="412133"/>
    <lineage>
        <taxon>Eukaryota</taxon>
        <taxon>Metamonada</taxon>
        <taxon>Parabasalia</taxon>
        <taxon>Trichomonadida</taxon>
        <taxon>Trichomonadidae</taxon>
        <taxon>Trichomonas</taxon>
    </lineage>
</organism>
<dbReference type="Proteomes" id="UP000001542">
    <property type="component" value="Unassembled WGS sequence"/>
</dbReference>
<dbReference type="InParanoid" id="A2DDL6"/>
<accession>A2DDL6</accession>
<gene>
    <name evidence="1" type="ORF">TVAG_198300</name>
</gene>
<protein>
    <submittedName>
        <fullName evidence="1">Uncharacterized protein</fullName>
    </submittedName>
</protein>
<dbReference type="AlphaFoldDB" id="A2DDL6"/>
<reference evidence="1" key="2">
    <citation type="journal article" date="2007" name="Science">
        <title>Draft genome sequence of the sexually transmitted pathogen Trichomonas vaginalis.</title>
        <authorList>
            <person name="Carlton J.M."/>
            <person name="Hirt R.P."/>
            <person name="Silva J.C."/>
            <person name="Delcher A.L."/>
            <person name="Schatz M."/>
            <person name="Zhao Q."/>
            <person name="Wortman J.R."/>
            <person name="Bidwell S.L."/>
            <person name="Alsmark U.C.M."/>
            <person name="Besteiro S."/>
            <person name="Sicheritz-Ponten T."/>
            <person name="Noel C.J."/>
            <person name="Dacks J.B."/>
            <person name="Foster P.G."/>
            <person name="Simillion C."/>
            <person name="Van de Peer Y."/>
            <person name="Miranda-Saavedra D."/>
            <person name="Barton G.J."/>
            <person name="Westrop G.D."/>
            <person name="Mueller S."/>
            <person name="Dessi D."/>
            <person name="Fiori P.L."/>
            <person name="Ren Q."/>
            <person name="Paulsen I."/>
            <person name="Zhang H."/>
            <person name="Bastida-Corcuera F.D."/>
            <person name="Simoes-Barbosa A."/>
            <person name="Brown M.T."/>
            <person name="Hayes R.D."/>
            <person name="Mukherjee M."/>
            <person name="Okumura C.Y."/>
            <person name="Schneider R."/>
            <person name="Smith A.J."/>
            <person name="Vanacova S."/>
            <person name="Villalvazo M."/>
            <person name="Haas B.J."/>
            <person name="Pertea M."/>
            <person name="Feldblyum T.V."/>
            <person name="Utterback T.R."/>
            <person name="Shu C.L."/>
            <person name="Osoegawa K."/>
            <person name="de Jong P.J."/>
            <person name="Hrdy I."/>
            <person name="Horvathova L."/>
            <person name="Zubacova Z."/>
            <person name="Dolezal P."/>
            <person name="Malik S.B."/>
            <person name="Logsdon J.M. Jr."/>
            <person name="Henze K."/>
            <person name="Gupta A."/>
            <person name="Wang C.C."/>
            <person name="Dunne R.L."/>
            <person name="Upcroft J.A."/>
            <person name="Upcroft P."/>
            <person name="White O."/>
            <person name="Salzberg S.L."/>
            <person name="Tang P."/>
            <person name="Chiu C.-H."/>
            <person name="Lee Y.-S."/>
            <person name="Embley T.M."/>
            <person name="Coombs G.H."/>
            <person name="Mottram J.C."/>
            <person name="Tachezy J."/>
            <person name="Fraser-Liggett C.M."/>
            <person name="Johnson P.J."/>
        </authorList>
    </citation>
    <scope>NUCLEOTIDE SEQUENCE [LARGE SCALE GENOMIC DNA]</scope>
    <source>
        <strain evidence="1">G3</strain>
    </source>
</reference>
<evidence type="ECO:0000313" key="1">
    <source>
        <dbReference type="EMBL" id="EAY21392.1"/>
    </source>
</evidence>
<name>A2DDL6_TRIV3</name>
<reference evidence="1" key="1">
    <citation type="submission" date="2006-10" db="EMBL/GenBank/DDBJ databases">
        <authorList>
            <person name="Amadeo P."/>
            <person name="Zhao Q."/>
            <person name="Wortman J."/>
            <person name="Fraser-Liggett C."/>
            <person name="Carlton J."/>
        </authorList>
    </citation>
    <scope>NUCLEOTIDE SEQUENCE</scope>
    <source>
        <strain evidence="1">G3</strain>
    </source>
</reference>
<proteinExistence type="predicted"/>
<sequence length="87" mass="9881">MSELAVDAPKVVEAFNGGLTWLNRKSNSLQKFQLDKILSAKEEANGELIIESNLKMFNKDHHFRFVIDTSLAPTSPEYLKDFKQLSP</sequence>
<dbReference type="EMBL" id="DS113190">
    <property type="protein sequence ID" value="EAY21392.1"/>
    <property type="molecule type" value="Genomic_DNA"/>
</dbReference>
<dbReference type="VEuPathDB" id="TrichDB:TVAGG3_0998720"/>